<dbReference type="OrthoDB" id="9787815at2"/>
<dbReference type="InterPro" id="IPR036259">
    <property type="entry name" value="MFS_trans_sf"/>
</dbReference>
<name>A0A0J6SX05_9HYPH</name>
<dbReference type="PANTHER" id="PTHR12778:SF10">
    <property type="entry name" value="MAJOR FACILITATOR SUPERFAMILY DOMAIN-CONTAINING PROTEIN 3"/>
    <property type="match status" value="1"/>
</dbReference>
<evidence type="ECO:0000313" key="7">
    <source>
        <dbReference type="EMBL" id="KMO38082.1"/>
    </source>
</evidence>
<feature type="transmembrane region" description="Helical" evidence="6">
    <location>
        <begin position="20"/>
        <end position="49"/>
    </location>
</feature>
<keyword evidence="8" id="KW-1185">Reference proteome</keyword>
<keyword evidence="4 6" id="KW-1133">Transmembrane helix</keyword>
<evidence type="ECO:0008006" key="9">
    <source>
        <dbReference type="Google" id="ProtNLM"/>
    </source>
</evidence>
<proteinExistence type="predicted"/>
<evidence type="ECO:0000256" key="1">
    <source>
        <dbReference type="ARBA" id="ARBA00004141"/>
    </source>
</evidence>
<dbReference type="SUPFAM" id="SSF103473">
    <property type="entry name" value="MFS general substrate transporter"/>
    <property type="match status" value="1"/>
</dbReference>
<keyword evidence="3 6" id="KW-0812">Transmembrane</keyword>
<feature type="transmembrane region" description="Helical" evidence="6">
    <location>
        <begin position="61"/>
        <end position="79"/>
    </location>
</feature>
<dbReference type="Proteomes" id="UP000036449">
    <property type="component" value="Unassembled WGS sequence"/>
</dbReference>
<dbReference type="AlphaFoldDB" id="A0A0J6SX05"/>
<sequence>MADAVLMEAARDMAPRAPALAPVLAAVGGLAVTQSVVSGIAFVGLPAIIREAGLSLDRIGLVYLLYLPWVLKFLWAPAVERCRLPPDGRLPTGGIVATGTAVGGTASGALAARLGYPACFGLAAVIALAAVPATARLVRHAPR</sequence>
<dbReference type="GO" id="GO:0016020">
    <property type="term" value="C:membrane"/>
    <property type="evidence" value="ECO:0007669"/>
    <property type="project" value="UniProtKB-SubCell"/>
</dbReference>
<dbReference type="EMBL" id="LABZ01000126">
    <property type="protein sequence ID" value="KMO38082.1"/>
    <property type="molecule type" value="Genomic_DNA"/>
</dbReference>
<dbReference type="RefSeq" id="WP_048452272.1">
    <property type="nucleotide sequence ID" value="NZ_LABZ01000126.1"/>
</dbReference>
<evidence type="ECO:0000256" key="4">
    <source>
        <dbReference type="ARBA" id="ARBA00022989"/>
    </source>
</evidence>
<keyword evidence="2" id="KW-0813">Transport</keyword>
<evidence type="ECO:0000256" key="5">
    <source>
        <dbReference type="ARBA" id="ARBA00023136"/>
    </source>
</evidence>
<evidence type="ECO:0000256" key="3">
    <source>
        <dbReference type="ARBA" id="ARBA00022692"/>
    </source>
</evidence>
<comment type="subcellular location">
    <subcellularLocation>
        <location evidence="1">Membrane</location>
        <topology evidence="1">Multi-pass membrane protein</topology>
    </subcellularLocation>
</comment>
<dbReference type="InterPro" id="IPR004752">
    <property type="entry name" value="AmpG_permease/AT-1"/>
</dbReference>
<comment type="caution">
    <text evidence="7">The sequence shown here is derived from an EMBL/GenBank/DDBJ whole genome shotgun (WGS) entry which is preliminary data.</text>
</comment>
<dbReference type="PANTHER" id="PTHR12778">
    <property type="entry name" value="SOLUTE CARRIER FAMILY 33 ACETYL-COA TRANSPORTER -RELATED"/>
    <property type="match status" value="1"/>
</dbReference>
<reference evidence="7 8" key="1">
    <citation type="submission" date="2015-03" db="EMBL/GenBank/DDBJ databases">
        <title>Genome sequencing of Methylobacterium tarhaniae DSM 25844.</title>
        <authorList>
            <person name="Chaudhry V."/>
            <person name="Patil P.B."/>
        </authorList>
    </citation>
    <scope>NUCLEOTIDE SEQUENCE [LARGE SCALE GENOMIC DNA]</scope>
    <source>
        <strain evidence="7 8">DSM 25844</strain>
    </source>
</reference>
<evidence type="ECO:0000313" key="8">
    <source>
        <dbReference type="Proteomes" id="UP000036449"/>
    </source>
</evidence>
<dbReference type="PATRIC" id="fig|1187852.3.peg.906"/>
<gene>
    <name evidence="7" type="ORF">VQ03_18070</name>
</gene>
<organism evidence="7 8">
    <name type="scientific">Methylobacterium tarhaniae</name>
    <dbReference type="NCBI Taxonomy" id="1187852"/>
    <lineage>
        <taxon>Bacteria</taxon>
        <taxon>Pseudomonadati</taxon>
        <taxon>Pseudomonadota</taxon>
        <taxon>Alphaproteobacteria</taxon>
        <taxon>Hyphomicrobiales</taxon>
        <taxon>Methylobacteriaceae</taxon>
        <taxon>Methylobacterium</taxon>
    </lineage>
</organism>
<evidence type="ECO:0000256" key="2">
    <source>
        <dbReference type="ARBA" id="ARBA00022448"/>
    </source>
</evidence>
<evidence type="ECO:0000256" key="6">
    <source>
        <dbReference type="SAM" id="Phobius"/>
    </source>
</evidence>
<feature type="transmembrane region" description="Helical" evidence="6">
    <location>
        <begin position="114"/>
        <end position="138"/>
    </location>
</feature>
<accession>A0A0J6SX05</accession>
<keyword evidence="5 6" id="KW-0472">Membrane</keyword>
<protein>
    <recommendedName>
        <fullName evidence="9">MFS transporter</fullName>
    </recommendedName>
</protein>